<keyword evidence="2" id="KW-0812">Transmembrane</keyword>
<dbReference type="AlphaFoldDB" id="A0A6J4HIA1"/>
<sequence>MRADQDPEAGDVQQLHPGEVDHDPAPAGRQLRVQCLAHGPRGAGVQAPDQPDGAVTRHRHLHGVSSPEVRVTQQTSRERAVVPPPPNRHRIVTHSVGALTAQPSRHRCQTGRVPLDAGNGSHYVLGPIVAVVVVCVLAGLSKWIFGSGRNRTAAARAGGADHGLLRPVAELPDRAAGAELRAVLSDAGIRSTLGVRRDGRVQVLVFPSDEDRARRLVPPG</sequence>
<keyword evidence="2" id="KW-1133">Transmembrane helix</keyword>
<feature type="transmembrane region" description="Helical" evidence="2">
    <location>
        <begin position="123"/>
        <end position="145"/>
    </location>
</feature>
<evidence type="ECO:0000313" key="3">
    <source>
        <dbReference type="EMBL" id="CAA9225536.1"/>
    </source>
</evidence>
<evidence type="ECO:0000256" key="1">
    <source>
        <dbReference type="SAM" id="MobiDB-lite"/>
    </source>
</evidence>
<protein>
    <submittedName>
        <fullName evidence="3">Uncharacterized protein</fullName>
    </submittedName>
</protein>
<feature type="region of interest" description="Disordered" evidence="1">
    <location>
        <begin position="1"/>
        <end position="30"/>
    </location>
</feature>
<proteinExistence type="predicted"/>
<feature type="region of interest" description="Disordered" evidence="1">
    <location>
        <begin position="64"/>
        <end position="88"/>
    </location>
</feature>
<name>A0A6J4HIA1_9ACTN</name>
<organism evidence="3">
    <name type="scientific">uncultured Mycobacteriales bacterium</name>
    <dbReference type="NCBI Taxonomy" id="581187"/>
    <lineage>
        <taxon>Bacteria</taxon>
        <taxon>Bacillati</taxon>
        <taxon>Actinomycetota</taxon>
        <taxon>Actinomycetes</taxon>
        <taxon>Mycobacteriales</taxon>
        <taxon>environmental samples</taxon>
    </lineage>
</organism>
<reference evidence="3" key="1">
    <citation type="submission" date="2020-02" db="EMBL/GenBank/DDBJ databases">
        <authorList>
            <person name="Meier V. D."/>
        </authorList>
    </citation>
    <scope>NUCLEOTIDE SEQUENCE</scope>
    <source>
        <strain evidence="3">AVDCRST_MAG41</strain>
    </source>
</reference>
<evidence type="ECO:0000256" key="2">
    <source>
        <dbReference type="SAM" id="Phobius"/>
    </source>
</evidence>
<accession>A0A6J4HIA1</accession>
<keyword evidence="2" id="KW-0472">Membrane</keyword>
<dbReference type="EMBL" id="CADCTP010000076">
    <property type="protein sequence ID" value="CAA9225536.1"/>
    <property type="molecule type" value="Genomic_DNA"/>
</dbReference>
<gene>
    <name evidence="3" type="ORF">AVDCRST_MAG41-723</name>
</gene>